<dbReference type="Pfam" id="PF13193">
    <property type="entry name" value="AMP-binding_C"/>
    <property type="match status" value="1"/>
</dbReference>
<evidence type="ECO:0000259" key="4">
    <source>
        <dbReference type="PROSITE" id="PS50075"/>
    </source>
</evidence>
<gene>
    <name evidence="5" type="ORF">NIIDMKKI_16220</name>
</gene>
<dbReference type="PANTHER" id="PTHR45527">
    <property type="entry name" value="NONRIBOSOMAL PEPTIDE SYNTHETASE"/>
    <property type="match status" value="1"/>
</dbReference>
<dbReference type="GO" id="GO:0044550">
    <property type="term" value="P:secondary metabolite biosynthetic process"/>
    <property type="evidence" value="ECO:0007669"/>
    <property type="project" value="TreeGrafter"/>
</dbReference>
<protein>
    <recommendedName>
        <fullName evidence="4">Carrier domain-containing protein</fullName>
    </recommendedName>
</protein>
<dbReference type="GO" id="GO:0005829">
    <property type="term" value="C:cytosol"/>
    <property type="evidence" value="ECO:0007669"/>
    <property type="project" value="TreeGrafter"/>
</dbReference>
<dbReference type="SUPFAM" id="SSF56801">
    <property type="entry name" value="Acetyl-CoA synthetase-like"/>
    <property type="match status" value="1"/>
</dbReference>
<dbReference type="InterPro" id="IPR045851">
    <property type="entry name" value="AMP-bd_C_sf"/>
</dbReference>
<feature type="domain" description="Carrier" evidence="4">
    <location>
        <begin position="65"/>
        <end position="139"/>
    </location>
</feature>
<dbReference type="GO" id="GO:0031177">
    <property type="term" value="F:phosphopantetheine binding"/>
    <property type="evidence" value="ECO:0007669"/>
    <property type="project" value="InterPro"/>
</dbReference>
<evidence type="ECO:0000256" key="3">
    <source>
        <dbReference type="ARBA" id="ARBA00022553"/>
    </source>
</evidence>
<dbReference type="SUPFAM" id="SSF47336">
    <property type="entry name" value="ACP-like"/>
    <property type="match status" value="1"/>
</dbReference>
<dbReference type="Proteomes" id="UP000516380">
    <property type="component" value="Chromosome"/>
</dbReference>
<evidence type="ECO:0000313" key="6">
    <source>
        <dbReference type="Proteomes" id="UP000516380"/>
    </source>
</evidence>
<dbReference type="EMBL" id="AP023343">
    <property type="protein sequence ID" value="BCI86416.1"/>
    <property type="molecule type" value="Genomic_DNA"/>
</dbReference>
<dbReference type="InterPro" id="IPR025110">
    <property type="entry name" value="AMP-bd_C"/>
</dbReference>
<dbReference type="SMART" id="SM00823">
    <property type="entry name" value="PKS_PP"/>
    <property type="match status" value="1"/>
</dbReference>
<keyword evidence="2" id="KW-0596">Phosphopantetheine</keyword>
<dbReference type="PROSITE" id="PS50075">
    <property type="entry name" value="CARRIER"/>
    <property type="match status" value="1"/>
</dbReference>
<keyword evidence="6" id="KW-1185">Reference proteome</keyword>
<dbReference type="GO" id="GO:0043041">
    <property type="term" value="P:amino acid activation for nonribosomal peptide biosynthetic process"/>
    <property type="evidence" value="ECO:0007669"/>
    <property type="project" value="TreeGrafter"/>
</dbReference>
<comment type="cofactor">
    <cofactor evidence="1">
        <name>pantetheine 4'-phosphate</name>
        <dbReference type="ChEBI" id="CHEBI:47942"/>
    </cofactor>
</comment>
<organism evidence="5 6">
    <name type="scientific">Mycobacterium kansasii</name>
    <dbReference type="NCBI Taxonomy" id="1768"/>
    <lineage>
        <taxon>Bacteria</taxon>
        <taxon>Bacillati</taxon>
        <taxon>Actinomycetota</taxon>
        <taxon>Actinomycetes</taxon>
        <taxon>Mycobacteriales</taxon>
        <taxon>Mycobacteriaceae</taxon>
        <taxon>Mycobacterium</taxon>
    </lineage>
</organism>
<dbReference type="SMART" id="SM01294">
    <property type="entry name" value="PKS_PP_betabranch"/>
    <property type="match status" value="1"/>
</dbReference>
<dbReference type="Gene3D" id="3.30.300.30">
    <property type="match status" value="1"/>
</dbReference>
<dbReference type="Gene3D" id="3.30.559.10">
    <property type="entry name" value="Chloramphenicol acetyltransferase-like domain"/>
    <property type="match status" value="1"/>
</dbReference>
<dbReference type="Gene3D" id="1.10.1200.10">
    <property type="entry name" value="ACP-like"/>
    <property type="match status" value="1"/>
</dbReference>
<dbReference type="InterPro" id="IPR023213">
    <property type="entry name" value="CAT-like_dom_sf"/>
</dbReference>
<keyword evidence="3" id="KW-0597">Phosphoprotein</keyword>
<dbReference type="InterPro" id="IPR036736">
    <property type="entry name" value="ACP-like_sf"/>
</dbReference>
<evidence type="ECO:0000256" key="2">
    <source>
        <dbReference type="ARBA" id="ARBA00022450"/>
    </source>
</evidence>
<dbReference type="AlphaFoldDB" id="A0A7G1I613"/>
<proteinExistence type="predicted"/>
<dbReference type="PANTHER" id="PTHR45527:SF1">
    <property type="entry name" value="FATTY ACID SYNTHASE"/>
    <property type="match status" value="1"/>
</dbReference>
<name>A0A7G1I613_MYCKA</name>
<evidence type="ECO:0000256" key="1">
    <source>
        <dbReference type="ARBA" id="ARBA00001957"/>
    </source>
</evidence>
<dbReference type="InterPro" id="IPR009081">
    <property type="entry name" value="PP-bd_ACP"/>
</dbReference>
<evidence type="ECO:0000313" key="5">
    <source>
        <dbReference type="EMBL" id="BCI86416.1"/>
    </source>
</evidence>
<dbReference type="Pfam" id="PF00550">
    <property type="entry name" value="PP-binding"/>
    <property type="match status" value="1"/>
</dbReference>
<accession>A0A7G1I613</accession>
<dbReference type="SUPFAM" id="SSF52777">
    <property type="entry name" value="CoA-dependent acyltransferases"/>
    <property type="match status" value="1"/>
</dbReference>
<dbReference type="InterPro" id="IPR020806">
    <property type="entry name" value="PKS_PP-bd"/>
</dbReference>
<reference evidence="5 6" key="1">
    <citation type="submission" date="2020-07" db="EMBL/GenBank/DDBJ databases">
        <title>Mycobacterium kansasii (former subtype) with zoonotic potential isolated from diseased indoor pet cat, Japan.</title>
        <authorList>
            <person name="Fukano H."/>
            <person name="Terazono T."/>
            <person name="Hoshino Y."/>
        </authorList>
    </citation>
    <scope>NUCLEOTIDE SEQUENCE [LARGE SCALE GENOMIC DNA]</scope>
    <source>
        <strain evidence="5 6">Kuro-I</strain>
    </source>
</reference>
<sequence>MTACAATANGSAPTEAELRTMLGERLPRYMVPQRIVVVDEIPLTANGKLDEAALPDVDAGTVGSAPETATESTLAELLSEMLQIPEVDVTADFLELGLDSIVALSVVQAARRRGIPLRARLILECNNIRELAAAIDAETTGAARDAEHSTEPIPLLPNAIWVYEYGEPRRMGQVEAIRVPEGITAEQLRAALTAIVDGHEVLRSRLDRTSMVLVPTPVGDFFDEAAVSGDLPAAVTAHAEKALESLDPERGSLLSARWLRPPSGPGCCYWPHMCWRWTRHRGGWCSVNSTPPCMYWPADTHRRLFPSTPATGGGPKRSCGVPKPLTPCRFGFPSSRVRTRIWAPDGYRPTVIGPLAC</sequence>